<reference evidence="6" key="1">
    <citation type="submission" date="2022-08" db="EMBL/GenBank/DDBJ databases">
        <title>Novel sulfate-reducing endosymbionts in the free-living metamonad Anaeramoeba.</title>
        <authorList>
            <person name="Jerlstrom-Hultqvist J."/>
            <person name="Cepicka I."/>
            <person name="Gallot-Lavallee L."/>
            <person name="Salas-Leiva D."/>
            <person name="Curtis B.A."/>
            <person name="Zahonova K."/>
            <person name="Pipaliya S."/>
            <person name="Dacks J."/>
            <person name="Roger A.J."/>
        </authorList>
    </citation>
    <scope>NUCLEOTIDE SEQUENCE</scope>
    <source>
        <strain evidence="6">Schooner1</strain>
    </source>
</reference>
<evidence type="ECO:0000256" key="1">
    <source>
        <dbReference type="ARBA" id="ARBA00004604"/>
    </source>
</evidence>
<evidence type="ECO:0000313" key="8">
    <source>
        <dbReference type="Proteomes" id="UP001150062"/>
    </source>
</evidence>
<dbReference type="PANTHER" id="PTHR15314:SF1">
    <property type="entry name" value="RIBONUCLEASE P PROTEIN SUBUNIT P20"/>
    <property type="match status" value="1"/>
</dbReference>
<dbReference type="GO" id="GO:0004526">
    <property type="term" value="F:ribonuclease P activity"/>
    <property type="evidence" value="ECO:0007669"/>
    <property type="project" value="UniProtKB-UniRule"/>
</dbReference>
<evidence type="ECO:0000256" key="4">
    <source>
        <dbReference type="PIRNR" id="PIRNR036572"/>
    </source>
</evidence>
<accession>A0AAV7YZZ1</accession>
<comment type="similarity">
    <text evidence="4">Belongs to the histone-like Alba family.</text>
</comment>
<keyword evidence="2 4" id="KW-0819">tRNA processing</keyword>
<dbReference type="GO" id="GO:0006364">
    <property type="term" value="P:rRNA processing"/>
    <property type="evidence" value="ECO:0007669"/>
    <property type="project" value="UniProtKB-KW"/>
</dbReference>
<evidence type="ECO:0000313" key="7">
    <source>
        <dbReference type="Proteomes" id="UP001146793"/>
    </source>
</evidence>
<gene>
    <name evidence="5" type="ORF">M0812_19860</name>
    <name evidence="6" type="ORF">M0813_07288</name>
</gene>
<dbReference type="SUPFAM" id="SSF82704">
    <property type="entry name" value="AlbA-like"/>
    <property type="match status" value="1"/>
</dbReference>
<dbReference type="Proteomes" id="UP001146793">
    <property type="component" value="Unassembled WGS sequence"/>
</dbReference>
<keyword evidence="3 4" id="KW-0539">Nucleus</keyword>
<comment type="caution">
    <text evidence="5">The sequence shown here is derived from an EMBL/GenBank/DDBJ whole genome shotgun (WGS) entry which is preliminary data.</text>
</comment>
<organism evidence="5 7">
    <name type="scientific">Anaeramoeba flamelloides</name>
    <dbReference type="NCBI Taxonomy" id="1746091"/>
    <lineage>
        <taxon>Eukaryota</taxon>
        <taxon>Metamonada</taxon>
        <taxon>Anaeramoebidae</taxon>
        <taxon>Anaeramoeba</taxon>
    </lineage>
</organism>
<dbReference type="GO" id="GO:0000172">
    <property type="term" value="C:ribonuclease MRP complex"/>
    <property type="evidence" value="ECO:0007669"/>
    <property type="project" value="InterPro"/>
</dbReference>
<evidence type="ECO:0000256" key="3">
    <source>
        <dbReference type="ARBA" id="ARBA00023242"/>
    </source>
</evidence>
<proteinExistence type="inferred from homology"/>
<dbReference type="GO" id="GO:0001682">
    <property type="term" value="P:tRNA 5'-leader removal"/>
    <property type="evidence" value="ECO:0007669"/>
    <property type="project" value="InterPro"/>
</dbReference>
<dbReference type="InterPro" id="IPR014612">
    <property type="entry name" value="Pop7/Rpp20"/>
</dbReference>
<dbReference type="PIRSF" id="PIRSF036572">
    <property type="entry name" value="RPP20"/>
    <property type="match status" value="1"/>
</dbReference>
<comment type="function">
    <text evidence="4">Component of ribonuclease P, a ribonucleoprotein complex that generates mature tRNA molecules by cleaving their 5'-ends. Also a component of the MRP ribonuclease complex, which cleaves pre-rRNA sequences.</text>
</comment>
<dbReference type="InterPro" id="IPR036882">
    <property type="entry name" value="Alba-like_dom_sf"/>
</dbReference>
<dbReference type="Proteomes" id="UP001150062">
    <property type="component" value="Unassembled WGS sequence"/>
</dbReference>
<comment type="subcellular location">
    <subcellularLocation>
        <location evidence="1 4">Nucleus</location>
        <location evidence="1 4">Nucleolus</location>
    </subcellularLocation>
</comment>
<evidence type="ECO:0000313" key="6">
    <source>
        <dbReference type="EMBL" id="KAJ6230063.1"/>
    </source>
</evidence>
<dbReference type="GO" id="GO:0003676">
    <property type="term" value="F:nucleic acid binding"/>
    <property type="evidence" value="ECO:0007669"/>
    <property type="project" value="InterPro"/>
</dbReference>
<dbReference type="Pfam" id="PF12328">
    <property type="entry name" value="Rpp20"/>
    <property type="match status" value="1"/>
</dbReference>
<dbReference type="AlphaFoldDB" id="A0AAV7YZZ1"/>
<dbReference type="EMBL" id="JANTQA010000044">
    <property type="protein sequence ID" value="KAJ3434375.1"/>
    <property type="molecule type" value="Genomic_DNA"/>
</dbReference>
<dbReference type="EMBL" id="JAOAOG010000315">
    <property type="protein sequence ID" value="KAJ6230063.1"/>
    <property type="molecule type" value="Genomic_DNA"/>
</dbReference>
<reference evidence="5" key="2">
    <citation type="submission" date="2022-08" db="EMBL/GenBank/DDBJ databases">
        <title>Novel sulphate-reducing endosymbionts in the free-living metamonad Anaeramoeba.</title>
        <authorList>
            <person name="Jerlstrom-Hultqvist J."/>
            <person name="Cepicka I."/>
            <person name="Gallot-Lavallee L."/>
            <person name="Salas-Leiva D."/>
            <person name="Curtis B.A."/>
            <person name="Zahonova K."/>
            <person name="Pipaliya S."/>
            <person name="Dacks J."/>
            <person name="Roger A.J."/>
        </authorList>
    </citation>
    <scope>NUCLEOTIDE SEQUENCE</scope>
    <source>
        <strain evidence="5">Busselton2</strain>
    </source>
</reference>
<keyword evidence="8" id="KW-1185">Reference proteome</keyword>
<evidence type="ECO:0000256" key="2">
    <source>
        <dbReference type="ARBA" id="ARBA00022694"/>
    </source>
</evidence>
<dbReference type="GO" id="GO:0005655">
    <property type="term" value="C:nucleolar ribonuclease P complex"/>
    <property type="evidence" value="ECO:0007669"/>
    <property type="project" value="InterPro"/>
</dbReference>
<sequence>MDNYQFAIGFPNHLPPKRNDIYVSSKRSVKSLLKRADKLLIEETKVKQINVYALGKAINKAIDFALDLQEKYCNQLKLTTSTSTVELFDEYQPKTEDLEPITQKRYNSAIHIKITRKYNFQIPQNQQITTSQNKKN</sequence>
<dbReference type="PANTHER" id="PTHR15314">
    <property type="entry name" value="RIBONUCLEASE P PROTEIN SUBUNIT P20"/>
    <property type="match status" value="1"/>
</dbReference>
<protein>
    <recommendedName>
        <fullName evidence="4">Ribonuclease P protein subunit p20</fullName>
        <shortName evidence="4">RNaseP protein p20</shortName>
    </recommendedName>
</protein>
<evidence type="ECO:0000313" key="5">
    <source>
        <dbReference type="EMBL" id="KAJ3434375.1"/>
    </source>
</evidence>
<dbReference type="Gene3D" id="3.30.110.20">
    <property type="entry name" value="Alba-like domain"/>
    <property type="match status" value="1"/>
</dbReference>
<keyword evidence="4" id="KW-0698">rRNA processing</keyword>
<name>A0AAV7YZZ1_9EUKA</name>